<reference evidence="7 8" key="1">
    <citation type="journal article" date="2012" name="Eukaryot. Cell">
        <title>Draft genome sequence of Wickerhamomyces ciferrii NRRL Y-1031 F-60-10.</title>
        <authorList>
            <person name="Schneider J."/>
            <person name="Andrea H."/>
            <person name="Blom J."/>
            <person name="Jaenicke S."/>
            <person name="Ruckert C."/>
            <person name="Schorsch C."/>
            <person name="Szczepanowski R."/>
            <person name="Farwick M."/>
            <person name="Goesmann A."/>
            <person name="Puhler A."/>
            <person name="Schaffer S."/>
            <person name="Tauch A."/>
            <person name="Kohler T."/>
            <person name="Brinkrolf K."/>
        </authorList>
    </citation>
    <scope>NUCLEOTIDE SEQUENCE [LARGE SCALE GENOMIC DNA]</scope>
    <source>
        <strain evidence="8">ATCC 14091 / BCRC 22168 / CBS 111 / JCM 3599 / NBRC 0793 / NRRL Y-1031 F-60-10</strain>
    </source>
</reference>
<feature type="transmembrane region" description="Helical" evidence="6">
    <location>
        <begin position="135"/>
        <end position="158"/>
    </location>
</feature>
<dbReference type="InParanoid" id="K0K7T0"/>
<name>K0K7T0_WICCF</name>
<keyword evidence="3 6" id="KW-0812">Transmembrane</keyword>
<dbReference type="Proteomes" id="UP000009328">
    <property type="component" value="Unassembled WGS sequence"/>
</dbReference>
<feature type="transmembrane region" description="Helical" evidence="6">
    <location>
        <begin position="43"/>
        <end position="60"/>
    </location>
</feature>
<comment type="similarity">
    <text evidence="2">Belongs to the SVP26 family.</text>
</comment>
<comment type="subcellular location">
    <subcellularLocation>
        <location evidence="1">Membrane</location>
        <topology evidence="1">Multi-pass membrane protein</topology>
    </subcellularLocation>
</comment>
<dbReference type="InterPro" id="IPR007277">
    <property type="entry name" value="Svp26/Tex261"/>
</dbReference>
<feature type="transmembrane region" description="Helical" evidence="6">
    <location>
        <begin position="6"/>
        <end position="31"/>
    </location>
</feature>
<evidence type="ECO:0000256" key="1">
    <source>
        <dbReference type="ARBA" id="ARBA00004141"/>
    </source>
</evidence>
<dbReference type="PANTHER" id="PTHR13144">
    <property type="entry name" value="TEX261 PROTEIN"/>
    <property type="match status" value="1"/>
</dbReference>
<dbReference type="EMBL" id="CAIF01000007">
    <property type="protein sequence ID" value="CCH40870.1"/>
    <property type="molecule type" value="Genomic_DNA"/>
</dbReference>
<dbReference type="GO" id="GO:0097020">
    <property type="term" value="F:COPII receptor activity"/>
    <property type="evidence" value="ECO:0007669"/>
    <property type="project" value="InterPro"/>
</dbReference>
<comment type="caution">
    <text evidence="7">The sequence shown here is derived from an EMBL/GenBank/DDBJ whole genome shotgun (WGS) entry which is preliminary data.</text>
</comment>
<accession>K0K7T0</accession>
<evidence type="ECO:0000313" key="7">
    <source>
        <dbReference type="EMBL" id="CCH40870.1"/>
    </source>
</evidence>
<keyword evidence="4 6" id="KW-1133">Transmembrane helix</keyword>
<evidence type="ECO:0000256" key="4">
    <source>
        <dbReference type="ARBA" id="ARBA00022989"/>
    </source>
</evidence>
<dbReference type="GO" id="GO:0030134">
    <property type="term" value="C:COPII-coated ER to Golgi transport vesicle"/>
    <property type="evidence" value="ECO:0007669"/>
    <property type="project" value="TreeGrafter"/>
</dbReference>
<feature type="transmembrane region" description="Helical" evidence="6">
    <location>
        <begin position="95"/>
        <end position="115"/>
    </location>
</feature>
<keyword evidence="8" id="KW-1185">Reference proteome</keyword>
<dbReference type="HOGENOM" id="CLU_058268_0_0_1"/>
<gene>
    <name evidence="7" type="ORF">BN7_404</name>
</gene>
<dbReference type="eggNOG" id="KOG4136">
    <property type="taxonomic scope" value="Eukaryota"/>
</dbReference>
<sequence length="225" mass="25345">MFLSLLSYAGIVLGFVLLTLSIASGLFYISELVEEQSAPTKKFLTRSIYTIIGIYVLLWLFDGFPFWLTLFSIVTYVIYLQNLKHFPLIQLKSPVFIASCILVVVNHYLWFQHFSNPKIPAPQYRLDPNYKAPRIASFSEVASFFGICIWFIPFGLFVSLSASDNILPTASANFNSGNFDDISGKSKRGKTQGLAKVVVGTVRDWIYSVARAFGYELDPDHGRIV</sequence>
<dbReference type="PANTHER" id="PTHR13144:SF0">
    <property type="entry name" value="PROTEIN TEX261"/>
    <property type="match status" value="1"/>
</dbReference>
<evidence type="ECO:0000256" key="6">
    <source>
        <dbReference type="SAM" id="Phobius"/>
    </source>
</evidence>
<dbReference type="AlphaFoldDB" id="K0K7T0"/>
<evidence type="ECO:0000256" key="2">
    <source>
        <dbReference type="ARBA" id="ARBA00008096"/>
    </source>
</evidence>
<proteinExistence type="inferred from homology"/>
<organism evidence="7 8">
    <name type="scientific">Wickerhamomyces ciferrii (strain ATCC 14091 / BCRC 22168 / CBS 111 / JCM 3599 / NBRC 0793 / NRRL Y-1031 F-60-10)</name>
    <name type="common">Yeast</name>
    <name type="synonym">Pichia ciferrii</name>
    <dbReference type="NCBI Taxonomy" id="1206466"/>
    <lineage>
        <taxon>Eukaryota</taxon>
        <taxon>Fungi</taxon>
        <taxon>Dikarya</taxon>
        <taxon>Ascomycota</taxon>
        <taxon>Saccharomycotina</taxon>
        <taxon>Saccharomycetes</taxon>
        <taxon>Phaffomycetales</taxon>
        <taxon>Wickerhamomycetaceae</taxon>
        <taxon>Wickerhamomyces</taxon>
    </lineage>
</organism>
<evidence type="ECO:0000256" key="3">
    <source>
        <dbReference type="ARBA" id="ARBA00022692"/>
    </source>
</evidence>
<dbReference type="GO" id="GO:0006888">
    <property type="term" value="P:endoplasmic reticulum to Golgi vesicle-mediated transport"/>
    <property type="evidence" value="ECO:0007669"/>
    <property type="project" value="InterPro"/>
</dbReference>
<protein>
    <submittedName>
        <fullName evidence="7">Membrane protein</fullName>
    </submittedName>
</protein>
<evidence type="ECO:0000313" key="8">
    <source>
        <dbReference type="Proteomes" id="UP000009328"/>
    </source>
</evidence>
<evidence type="ECO:0000256" key="5">
    <source>
        <dbReference type="ARBA" id="ARBA00023136"/>
    </source>
</evidence>
<dbReference type="GO" id="GO:0000139">
    <property type="term" value="C:Golgi membrane"/>
    <property type="evidence" value="ECO:0007669"/>
    <property type="project" value="TreeGrafter"/>
</dbReference>
<dbReference type="Pfam" id="PF04148">
    <property type="entry name" value="Erv26"/>
    <property type="match status" value="1"/>
</dbReference>
<dbReference type="FunCoup" id="K0K7T0">
    <property type="interactions" value="273"/>
</dbReference>
<dbReference type="GO" id="GO:0005789">
    <property type="term" value="C:endoplasmic reticulum membrane"/>
    <property type="evidence" value="ECO:0007669"/>
    <property type="project" value="TreeGrafter"/>
</dbReference>
<keyword evidence="5 6" id="KW-0472">Membrane</keyword>